<dbReference type="SUPFAM" id="SSF81321">
    <property type="entry name" value="Family A G protein-coupled receptor-like"/>
    <property type="match status" value="2"/>
</dbReference>
<dbReference type="PROSITE" id="PS00237">
    <property type="entry name" value="G_PROTEIN_RECEP_F1_1"/>
    <property type="match status" value="1"/>
</dbReference>
<feature type="region of interest" description="Disordered" evidence="11">
    <location>
        <begin position="264"/>
        <end position="300"/>
    </location>
</feature>
<evidence type="ECO:0000256" key="12">
    <source>
        <dbReference type="SAM" id="Phobius"/>
    </source>
</evidence>
<evidence type="ECO:0000256" key="4">
    <source>
        <dbReference type="ARBA" id="ARBA00022989"/>
    </source>
</evidence>
<proteinExistence type="inferred from homology"/>
<keyword evidence="8 10" id="KW-0675">Receptor</keyword>
<evidence type="ECO:0000256" key="10">
    <source>
        <dbReference type="RuleBase" id="RU000688"/>
    </source>
</evidence>
<dbReference type="WBParaSite" id="Gr19_v10_g8826.t2">
    <property type="protein sequence ID" value="Gr19_v10_g8826.t2"/>
    <property type="gene ID" value="Gr19_v10_g8826"/>
</dbReference>
<feature type="compositionally biased region" description="Basic residues" evidence="11">
    <location>
        <begin position="494"/>
        <end position="504"/>
    </location>
</feature>
<dbReference type="GO" id="GO:0005886">
    <property type="term" value="C:plasma membrane"/>
    <property type="evidence" value="ECO:0007669"/>
    <property type="project" value="UniProtKB-SubCell"/>
</dbReference>
<feature type="transmembrane region" description="Helical" evidence="12">
    <location>
        <begin position="95"/>
        <end position="117"/>
    </location>
</feature>
<evidence type="ECO:0000256" key="9">
    <source>
        <dbReference type="ARBA" id="ARBA00023224"/>
    </source>
</evidence>
<evidence type="ECO:0000256" key="6">
    <source>
        <dbReference type="ARBA" id="ARBA00023136"/>
    </source>
</evidence>
<feature type="compositionally biased region" description="Basic and acidic residues" evidence="11">
    <location>
        <begin position="644"/>
        <end position="655"/>
    </location>
</feature>
<dbReference type="Gene3D" id="1.20.1070.10">
    <property type="entry name" value="Rhodopsin 7-helix transmembrane proteins"/>
    <property type="match status" value="2"/>
</dbReference>
<evidence type="ECO:0000256" key="1">
    <source>
        <dbReference type="ARBA" id="ARBA00004651"/>
    </source>
</evidence>
<keyword evidence="7" id="KW-1015">Disulfide bond</keyword>
<dbReference type="GO" id="GO:0045202">
    <property type="term" value="C:synapse"/>
    <property type="evidence" value="ECO:0007669"/>
    <property type="project" value="GOC"/>
</dbReference>
<feature type="region of interest" description="Disordered" evidence="11">
    <location>
        <begin position="616"/>
        <end position="726"/>
    </location>
</feature>
<feature type="transmembrane region" description="Helical" evidence="12">
    <location>
        <begin position="179"/>
        <end position="201"/>
    </location>
</feature>
<evidence type="ECO:0000256" key="5">
    <source>
        <dbReference type="ARBA" id="ARBA00023040"/>
    </source>
</evidence>
<keyword evidence="2" id="KW-1003">Cell membrane</keyword>
<evidence type="ECO:0000256" key="7">
    <source>
        <dbReference type="ARBA" id="ARBA00023157"/>
    </source>
</evidence>
<dbReference type="GO" id="GO:0004930">
    <property type="term" value="F:G protein-coupled receptor activity"/>
    <property type="evidence" value="ECO:0007669"/>
    <property type="project" value="UniProtKB-KW"/>
</dbReference>
<feature type="domain" description="G-protein coupled receptors family 1 profile" evidence="13">
    <location>
        <begin position="77"/>
        <end position="267"/>
    </location>
</feature>
<dbReference type="InterPro" id="IPR000276">
    <property type="entry name" value="GPCR_Rhodpsn"/>
</dbReference>
<feature type="compositionally biased region" description="Basic residues" evidence="11">
    <location>
        <begin position="709"/>
        <end position="726"/>
    </location>
</feature>
<keyword evidence="6 12" id="KW-0472">Membrane</keyword>
<dbReference type="GO" id="GO:0001591">
    <property type="term" value="F:dopamine neurotransmitter receptor activity, coupled via Gi/Go"/>
    <property type="evidence" value="ECO:0007669"/>
    <property type="project" value="TreeGrafter"/>
</dbReference>
<evidence type="ECO:0000256" key="2">
    <source>
        <dbReference type="ARBA" id="ARBA00022475"/>
    </source>
</evidence>
<evidence type="ECO:0000313" key="15">
    <source>
        <dbReference type="WBParaSite" id="Gr19_v10_g8826.t2"/>
    </source>
</evidence>
<feature type="transmembrane region" description="Helical" evidence="12">
    <location>
        <begin position="137"/>
        <end position="158"/>
    </location>
</feature>
<comment type="similarity">
    <text evidence="10">Belongs to the G-protein coupled receptor 1 family.</text>
</comment>
<evidence type="ECO:0000256" key="11">
    <source>
        <dbReference type="SAM" id="MobiDB-lite"/>
    </source>
</evidence>
<feature type="region of interest" description="Disordered" evidence="11">
    <location>
        <begin position="474"/>
        <end position="504"/>
    </location>
</feature>
<feature type="domain" description="G-protein coupled receptors family 1 profile" evidence="13">
    <location>
        <begin position="774"/>
        <end position="825"/>
    </location>
</feature>
<feature type="transmembrane region" description="Helical" evidence="12">
    <location>
        <begin position="221"/>
        <end position="247"/>
    </location>
</feature>
<accession>A0A914ID79</accession>
<comment type="subcellular location">
    <subcellularLocation>
        <location evidence="1">Cell membrane</location>
        <topology evidence="1">Multi-pass membrane protein</topology>
    </subcellularLocation>
</comment>
<dbReference type="PANTHER" id="PTHR24248">
    <property type="entry name" value="ADRENERGIC RECEPTOR-RELATED G-PROTEIN COUPLED RECEPTOR"/>
    <property type="match status" value="1"/>
</dbReference>
<evidence type="ECO:0000259" key="13">
    <source>
        <dbReference type="PROSITE" id="PS50262"/>
    </source>
</evidence>
<keyword evidence="9 10" id="KW-0807">Transducer</keyword>
<keyword evidence="14" id="KW-1185">Reference proteome</keyword>
<keyword evidence="3 10" id="KW-0812">Transmembrane</keyword>
<dbReference type="PANTHER" id="PTHR24248:SF125">
    <property type="entry name" value="DOPAMINE D2-LIKE RECEPTOR"/>
    <property type="match status" value="1"/>
</dbReference>
<evidence type="ECO:0000313" key="14">
    <source>
        <dbReference type="Proteomes" id="UP000887572"/>
    </source>
</evidence>
<keyword evidence="5 10" id="KW-0297">G-protein coupled receptor</keyword>
<dbReference type="Proteomes" id="UP000887572">
    <property type="component" value="Unplaced"/>
</dbReference>
<dbReference type="InterPro" id="IPR017452">
    <property type="entry name" value="GPCR_Rhodpsn_7TM"/>
</dbReference>
<dbReference type="PRINTS" id="PR00237">
    <property type="entry name" value="GPCRRHODOPSN"/>
</dbReference>
<feature type="transmembrane region" description="Helical" evidence="12">
    <location>
        <begin position="60"/>
        <end position="83"/>
    </location>
</feature>
<dbReference type="PROSITE" id="PS50262">
    <property type="entry name" value="G_PROTEIN_RECEP_F1_2"/>
    <property type="match status" value="2"/>
</dbReference>
<feature type="compositionally biased region" description="Low complexity" evidence="11">
    <location>
        <begin position="265"/>
        <end position="282"/>
    </location>
</feature>
<name>A0A914ID79_GLORO</name>
<sequence>MDGGEKPSLAPSASHVFAPPAPLASSPAPFSPNSAPSLGDVLLNFHSSHLPHSQPSEVQLFIYGFVLVLIPTATILGNVLVIISVLRFKSLHSAINFLILGLAIADLMVALFVMPYAVYVYVQGGRWLLGPLMCNLYLSSDVACSTASIILLALISFDRYQAISHPIQYSRQAQNIARVVRLFVGVWVYSLLVASPIVLGFNDPPPPDNTSGVFEPFECRFYSPWFSLLSSLVSFLLPCCVVIFVYVRIIRALRRRERAAKARKQAAANSAAHHQQATASASERAQFTSGQQMESEEAGEIVAGPAINMMMIALPSLNRQMRRYERHRRALEEAAIAEDELSSSDSLSDDVRILTNDFFSEVLTSNSKASASLEPPGGSHTNASLFGGFRASFSGAMDLRKKSMAEEIVPTIFVPRKRSACDFGTFSSPREVLRKNTAPMKIRLASVRDANSERRENEMIGRCQLLSPCAGSVDWSAPTSRKNSEMPRGNVQQQRRHRQQHVTARRGALSFPLVRRIALGRDIRVNHYLLNDGEDTSEDLIVPDRTTTTAVLHMSNGGGRVLLGEAEVQSVHRQNGGGESPKTRNGAFFGSVSFRGPSLAVPSLPPFRRGNSAIELGGRRAAEDDDDSKELPKTTSARMANDNVTKEAEQNERARNTVVLSADTVPNSLRMPKAAVTGTASLGTEKPPPPPPAPRVAVAQQQSEQGSRRDRHASLRRKVHKSQRKEKRATKTLGIVVEIDWPIFFGLSDDSLIGMDQIFVLTHSFCPNRFAEGTFLCCWVPFFSLNIANALCVEMDAGWCQIGFGPFFYSTWIGYMNSFMNPVIYTIFNAEFRRAFKSLLLGRRGNTFARRN</sequence>
<dbReference type="AlphaFoldDB" id="A0A914ID79"/>
<organism evidence="14 15">
    <name type="scientific">Globodera rostochiensis</name>
    <name type="common">Golden nematode worm</name>
    <name type="synonym">Heterodera rostochiensis</name>
    <dbReference type="NCBI Taxonomy" id="31243"/>
    <lineage>
        <taxon>Eukaryota</taxon>
        <taxon>Metazoa</taxon>
        <taxon>Ecdysozoa</taxon>
        <taxon>Nematoda</taxon>
        <taxon>Chromadorea</taxon>
        <taxon>Rhabditida</taxon>
        <taxon>Tylenchina</taxon>
        <taxon>Tylenchomorpha</taxon>
        <taxon>Tylenchoidea</taxon>
        <taxon>Heteroderidae</taxon>
        <taxon>Heteroderinae</taxon>
        <taxon>Globodera</taxon>
    </lineage>
</organism>
<dbReference type="Pfam" id="PF00001">
    <property type="entry name" value="7tm_1"/>
    <property type="match status" value="1"/>
</dbReference>
<keyword evidence="4 12" id="KW-1133">Transmembrane helix</keyword>
<protein>
    <submittedName>
        <fullName evidence="15">G-protein coupled receptors family 1 profile domain-containing protein</fullName>
    </submittedName>
</protein>
<evidence type="ECO:0000256" key="8">
    <source>
        <dbReference type="ARBA" id="ARBA00023170"/>
    </source>
</evidence>
<feature type="compositionally biased region" description="Polar residues" evidence="11">
    <location>
        <begin position="283"/>
        <end position="293"/>
    </location>
</feature>
<reference evidence="15" key="1">
    <citation type="submission" date="2022-11" db="UniProtKB">
        <authorList>
            <consortium name="WormBaseParasite"/>
        </authorList>
    </citation>
    <scope>IDENTIFICATION</scope>
</reference>
<evidence type="ECO:0000256" key="3">
    <source>
        <dbReference type="ARBA" id="ARBA00022692"/>
    </source>
</evidence>